<name>A0ABP5KXT0_9ACTN</name>
<sequence>MTDTRNPDSDHLVRPRRVWSGLGLALLGAALLGLGVALESWPWAIVGIVVLLAGAALGVRGGAMYDVHRQSPGREVEQVVHGDVHEGVAPGETVDDPRVRRTSRALDERREELIRRSHEAPRPPLAQAGALVVLLVAAFLLVAQWEVYPIGDTPQTNALWSLGFAIVAGLSGLRILMGQPGRHLTAAVLIVLSGVGLLLRGLLADHVIDATAIDEVVSGALVLLSGLAALVSPDRGRSTD</sequence>
<evidence type="ECO:0000256" key="1">
    <source>
        <dbReference type="SAM" id="Phobius"/>
    </source>
</evidence>
<feature type="transmembrane region" description="Helical" evidence="1">
    <location>
        <begin position="157"/>
        <end position="177"/>
    </location>
</feature>
<organism evidence="2 3">
    <name type="scientific">Nocardioides koreensis</name>
    <dbReference type="NCBI Taxonomy" id="433651"/>
    <lineage>
        <taxon>Bacteria</taxon>
        <taxon>Bacillati</taxon>
        <taxon>Actinomycetota</taxon>
        <taxon>Actinomycetes</taxon>
        <taxon>Propionibacteriales</taxon>
        <taxon>Nocardioidaceae</taxon>
        <taxon>Nocardioides</taxon>
    </lineage>
</organism>
<gene>
    <name evidence="2" type="ORF">GCM10009844_05160</name>
</gene>
<dbReference type="Proteomes" id="UP001501771">
    <property type="component" value="Unassembled WGS sequence"/>
</dbReference>
<accession>A0ABP5KXT0</accession>
<evidence type="ECO:0008006" key="4">
    <source>
        <dbReference type="Google" id="ProtNLM"/>
    </source>
</evidence>
<feature type="transmembrane region" description="Helical" evidence="1">
    <location>
        <begin position="125"/>
        <end position="145"/>
    </location>
</feature>
<keyword evidence="1" id="KW-0472">Membrane</keyword>
<feature type="transmembrane region" description="Helical" evidence="1">
    <location>
        <begin position="184"/>
        <end position="204"/>
    </location>
</feature>
<dbReference type="EMBL" id="BAAAQR010000001">
    <property type="protein sequence ID" value="GAA2137769.1"/>
    <property type="molecule type" value="Genomic_DNA"/>
</dbReference>
<proteinExistence type="predicted"/>
<protein>
    <recommendedName>
        <fullName evidence="4">DUF2339 domain-containing protein</fullName>
    </recommendedName>
</protein>
<feature type="transmembrane region" description="Helical" evidence="1">
    <location>
        <begin position="216"/>
        <end position="233"/>
    </location>
</feature>
<evidence type="ECO:0000313" key="3">
    <source>
        <dbReference type="Proteomes" id="UP001501771"/>
    </source>
</evidence>
<feature type="transmembrane region" description="Helical" evidence="1">
    <location>
        <begin position="44"/>
        <end position="65"/>
    </location>
</feature>
<keyword evidence="1" id="KW-1133">Transmembrane helix</keyword>
<feature type="transmembrane region" description="Helical" evidence="1">
    <location>
        <begin position="21"/>
        <end position="38"/>
    </location>
</feature>
<comment type="caution">
    <text evidence="2">The sequence shown here is derived from an EMBL/GenBank/DDBJ whole genome shotgun (WGS) entry which is preliminary data.</text>
</comment>
<keyword evidence="1" id="KW-0812">Transmembrane</keyword>
<evidence type="ECO:0000313" key="2">
    <source>
        <dbReference type="EMBL" id="GAA2137769.1"/>
    </source>
</evidence>
<dbReference type="RefSeq" id="WP_344147101.1">
    <property type="nucleotide sequence ID" value="NZ_BAAAQR010000001.1"/>
</dbReference>
<reference evidence="3" key="1">
    <citation type="journal article" date="2019" name="Int. J. Syst. Evol. Microbiol.">
        <title>The Global Catalogue of Microorganisms (GCM) 10K type strain sequencing project: providing services to taxonomists for standard genome sequencing and annotation.</title>
        <authorList>
            <consortium name="The Broad Institute Genomics Platform"/>
            <consortium name="The Broad Institute Genome Sequencing Center for Infectious Disease"/>
            <person name="Wu L."/>
            <person name="Ma J."/>
        </authorList>
    </citation>
    <scope>NUCLEOTIDE SEQUENCE [LARGE SCALE GENOMIC DNA]</scope>
    <source>
        <strain evidence="3">JCM 16022</strain>
    </source>
</reference>
<keyword evidence="3" id="KW-1185">Reference proteome</keyword>